<dbReference type="FunFam" id="3.40.50.300:FF:000163">
    <property type="entry name" value="Multidrug resistance-associated protein member 4"/>
    <property type="match status" value="1"/>
</dbReference>
<protein>
    <submittedName>
        <fullName evidence="13">Uncharacterized protein</fullName>
    </submittedName>
</protein>
<dbReference type="PANTHER" id="PTHR24223:SF324">
    <property type="entry name" value="LD17001P"/>
    <property type="match status" value="1"/>
</dbReference>
<evidence type="ECO:0000256" key="2">
    <source>
        <dbReference type="ARBA" id="ARBA00022448"/>
    </source>
</evidence>
<feature type="region of interest" description="Disordered" evidence="9">
    <location>
        <begin position="1434"/>
        <end position="1471"/>
    </location>
</feature>
<dbReference type="InterPro" id="IPR017871">
    <property type="entry name" value="ABC_transporter-like_CS"/>
</dbReference>
<feature type="transmembrane region" description="Helical" evidence="10">
    <location>
        <begin position="357"/>
        <end position="379"/>
    </location>
</feature>
<keyword evidence="5" id="KW-0547">Nucleotide-binding</keyword>
<dbReference type="GO" id="GO:0016887">
    <property type="term" value="F:ATP hydrolysis activity"/>
    <property type="evidence" value="ECO:0007669"/>
    <property type="project" value="InterPro"/>
</dbReference>
<dbReference type="EnsemblMetazoa" id="ACHR006191-RA">
    <property type="protein sequence ID" value="ACHR006191-PA"/>
    <property type="gene ID" value="ACHR006191"/>
</dbReference>
<feature type="compositionally biased region" description="Low complexity" evidence="9">
    <location>
        <begin position="116"/>
        <end position="142"/>
    </location>
</feature>
<dbReference type="Pfam" id="PF00664">
    <property type="entry name" value="ABC_membrane"/>
    <property type="match status" value="3"/>
</dbReference>
<dbReference type="GO" id="GO:0140359">
    <property type="term" value="F:ABC-type transporter activity"/>
    <property type="evidence" value="ECO:0007669"/>
    <property type="project" value="InterPro"/>
</dbReference>
<feature type="transmembrane region" description="Helical" evidence="10">
    <location>
        <begin position="1539"/>
        <end position="1560"/>
    </location>
</feature>
<feature type="transmembrane region" description="Helical" evidence="10">
    <location>
        <begin position="1491"/>
        <end position="1519"/>
    </location>
</feature>
<evidence type="ECO:0000313" key="13">
    <source>
        <dbReference type="EnsemblMetazoa" id="ACHR006191-PA"/>
    </source>
</evidence>
<feature type="transmembrane region" description="Helical" evidence="10">
    <location>
        <begin position="1117"/>
        <end position="1137"/>
    </location>
</feature>
<organism evidence="13 14">
    <name type="scientific">Anopheles christyi</name>
    <dbReference type="NCBI Taxonomy" id="43041"/>
    <lineage>
        <taxon>Eukaryota</taxon>
        <taxon>Metazoa</taxon>
        <taxon>Ecdysozoa</taxon>
        <taxon>Arthropoda</taxon>
        <taxon>Hexapoda</taxon>
        <taxon>Insecta</taxon>
        <taxon>Pterygota</taxon>
        <taxon>Neoptera</taxon>
        <taxon>Endopterygota</taxon>
        <taxon>Diptera</taxon>
        <taxon>Nematocera</taxon>
        <taxon>Culicoidea</taxon>
        <taxon>Culicidae</taxon>
        <taxon>Anophelinae</taxon>
        <taxon>Anopheles</taxon>
    </lineage>
</organism>
<dbReference type="CDD" id="cd18579">
    <property type="entry name" value="ABC_6TM_ABCC_D1"/>
    <property type="match status" value="1"/>
</dbReference>
<dbReference type="CDD" id="cd03250">
    <property type="entry name" value="ABCC_MRP_domain1"/>
    <property type="match status" value="1"/>
</dbReference>
<feature type="domain" description="ABC transporter" evidence="11">
    <location>
        <begin position="526"/>
        <end position="759"/>
    </location>
</feature>
<dbReference type="Gene3D" id="3.40.50.300">
    <property type="entry name" value="P-loop containing nucleotide triphosphate hydrolases"/>
    <property type="match status" value="2"/>
</dbReference>
<feature type="compositionally biased region" description="Basic and acidic residues" evidence="9">
    <location>
        <begin position="1434"/>
        <end position="1450"/>
    </location>
</feature>
<keyword evidence="7 10" id="KW-1133">Transmembrane helix</keyword>
<evidence type="ECO:0000256" key="8">
    <source>
        <dbReference type="ARBA" id="ARBA00023136"/>
    </source>
</evidence>
<evidence type="ECO:0000256" key="5">
    <source>
        <dbReference type="ARBA" id="ARBA00022741"/>
    </source>
</evidence>
<dbReference type="SUPFAM" id="SSF90123">
    <property type="entry name" value="ABC transporter transmembrane region"/>
    <property type="match status" value="3"/>
</dbReference>
<feature type="compositionally biased region" description="Basic and acidic residues" evidence="9">
    <location>
        <begin position="62"/>
        <end position="77"/>
    </location>
</feature>
<feature type="transmembrane region" description="Helical" evidence="10">
    <location>
        <begin position="1627"/>
        <end position="1651"/>
    </location>
</feature>
<feature type="domain" description="ABC transmembrane type-1" evidence="12">
    <location>
        <begin position="1495"/>
        <end position="1747"/>
    </location>
</feature>
<evidence type="ECO:0000256" key="3">
    <source>
        <dbReference type="ARBA" id="ARBA00022692"/>
    </source>
</evidence>
<dbReference type="Pfam" id="PF00005">
    <property type="entry name" value="ABC_tran"/>
    <property type="match status" value="2"/>
</dbReference>
<keyword evidence="3 10" id="KW-0812">Transmembrane</keyword>
<evidence type="ECO:0000256" key="4">
    <source>
        <dbReference type="ARBA" id="ARBA00022737"/>
    </source>
</evidence>
<feature type="domain" description="ABC transmembrane type-1" evidence="12">
    <location>
        <begin position="206"/>
        <end position="480"/>
    </location>
</feature>
<comment type="subcellular location">
    <subcellularLocation>
        <location evidence="1">Membrane</location>
        <topology evidence="1">Multi-pass membrane protein</topology>
    </subcellularLocation>
</comment>
<dbReference type="InterPro" id="IPR011527">
    <property type="entry name" value="ABC1_TM_dom"/>
</dbReference>
<dbReference type="PROSITE" id="PS50929">
    <property type="entry name" value="ABC_TM1F"/>
    <property type="match status" value="3"/>
</dbReference>
<dbReference type="SUPFAM" id="SSF52540">
    <property type="entry name" value="P-loop containing nucleoside triphosphate hydrolases"/>
    <property type="match status" value="2"/>
</dbReference>
<reference evidence="14" key="1">
    <citation type="submission" date="2013-03" db="EMBL/GenBank/DDBJ databases">
        <title>The Genome Sequence of Anopheles christyi ACHKN1017.</title>
        <authorList>
            <consortium name="The Broad Institute Genomics Platform"/>
            <person name="Neafsey D.E."/>
            <person name="Besansky N."/>
            <person name="Walker B."/>
            <person name="Young S.K."/>
            <person name="Zeng Q."/>
            <person name="Gargeya S."/>
            <person name="Fitzgerald M."/>
            <person name="Haas B."/>
            <person name="Abouelleil A."/>
            <person name="Allen A.W."/>
            <person name="Alvarado L."/>
            <person name="Arachchi H.M."/>
            <person name="Berlin A.M."/>
            <person name="Chapman S.B."/>
            <person name="Gainer-Dewar J."/>
            <person name="Goldberg J."/>
            <person name="Griggs A."/>
            <person name="Gujja S."/>
            <person name="Hansen M."/>
            <person name="Howarth C."/>
            <person name="Imamovic A."/>
            <person name="Ireland A."/>
            <person name="Larimer J."/>
            <person name="McCowan C."/>
            <person name="Murphy C."/>
            <person name="Pearson M."/>
            <person name="Poon T.W."/>
            <person name="Priest M."/>
            <person name="Roberts A."/>
            <person name="Saif S."/>
            <person name="Shea T."/>
            <person name="Sisk P."/>
            <person name="Sykes S."/>
            <person name="Wortman J."/>
            <person name="Nusbaum C."/>
            <person name="Birren B."/>
        </authorList>
    </citation>
    <scope>NUCLEOTIDE SEQUENCE [LARGE SCALE GENOMIC DNA]</scope>
    <source>
        <strain evidence="14">ACHKN1017</strain>
    </source>
</reference>
<dbReference type="Gene3D" id="1.20.1560.10">
    <property type="entry name" value="ABC transporter type 1, transmembrane domain"/>
    <property type="match status" value="3"/>
</dbReference>
<feature type="transmembrane region" description="Helical" evidence="10">
    <location>
        <begin position="202"/>
        <end position="225"/>
    </location>
</feature>
<dbReference type="FunFam" id="1.20.1560.10:FF:000026">
    <property type="entry name" value="Multidrug resistance-associated protein lethal(2)03659"/>
    <property type="match status" value="1"/>
</dbReference>
<dbReference type="CDD" id="cd03244">
    <property type="entry name" value="ABCC_MRP_domain2"/>
    <property type="match status" value="1"/>
</dbReference>
<feature type="compositionally biased region" description="Basic and acidic residues" evidence="9">
    <location>
        <begin position="101"/>
        <end position="112"/>
    </location>
</feature>
<evidence type="ECO:0000259" key="12">
    <source>
        <dbReference type="PROSITE" id="PS50929"/>
    </source>
</evidence>
<evidence type="ECO:0000313" key="14">
    <source>
        <dbReference type="Proteomes" id="UP000075881"/>
    </source>
</evidence>
<dbReference type="InterPro" id="IPR036640">
    <property type="entry name" value="ABC1_TM_sf"/>
</dbReference>
<dbReference type="InterPro" id="IPR027417">
    <property type="entry name" value="P-loop_NTPase"/>
</dbReference>
<feature type="region of interest" description="Disordered" evidence="9">
    <location>
        <begin position="839"/>
        <end position="866"/>
    </location>
</feature>
<dbReference type="InterPro" id="IPR044726">
    <property type="entry name" value="ABCC_6TM_D2"/>
</dbReference>
<dbReference type="InterPro" id="IPR050173">
    <property type="entry name" value="ABC_transporter_C-like"/>
</dbReference>
<dbReference type="InterPro" id="IPR003439">
    <property type="entry name" value="ABC_transporter-like_ATP-bd"/>
</dbReference>
<keyword evidence="6" id="KW-0067">ATP-binding</keyword>
<feature type="transmembrane region" description="Helical" evidence="10">
    <location>
        <begin position="288"/>
        <end position="314"/>
    </location>
</feature>
<dbReference type="PROSITE" id="PS00211">
    <property type="entry name" value="ABC_TRANSPORTER_1"/>
    <property type="match status" value="1"/>
</dbReference>
<feature type="compositionally biased region" description="Basic and acidic residues" evidence="9">
    <location>
        <begin position="168"/>
        <end position="180"/>
    </location>
</feature>
<dbReference type="Proteomes" id="UP000075881">
    <property type="component" value="Unassembled WGS sequence"/>
</dbReference>
<sequence length="1747" mass="196905">MKHVVLMNMGKVEKQGPYCTLTESGHFTMLNETLHEDDRQGHKQNNASSTDDPSAVPSAKGQHNEQFRSTPDKDKGQTQKVDSVANNGIEYDSIINIDTNSRVEPHRMTERRHSIHPTPAQHQPTHQQHQSLYQPSPFSSSSMVFDGYDDRDERGAAKKRSNPSQDGTSKEDPNHPHKESQLTGRIGWRVYKSFFAAVESNLLLGLTVVLVLLAQASMSGIDYYISQWVNWEEYSSALDRLKSNRTEMATDEYHRNSSSNGNDSESSFPIPAKLEGSIFTQLSRHEFIVMYAVAMLFMFVLSLSRSFLFFYICLRATIRLHDRLFRGITRATMYFFNTNPSGRILNRFSRDIGCIDTFLPFAMMDCILFFVEFSAIIVLVAVVNYWLLFPTLVMAIIFYFLRHIYTNTARSIKRVEASTRSPIFSHANASFQGLSTIRAFGVEKILADEFDKHQDLNTSSWYLFLATTRAFAQWLELWGMRQTAELENQMTSVERVVEYAEVNPEPSLVSIGKHKPPAGWPNNGGIRFEHFSLRYSAQSNLVLRNLNMSINAGEKIGIVGRTGAGKSSIIQALFRLAVNEGIIRIDSVDIGTLGLHDLRKRISIIPQDPILFSGTVRENLDPFHQHDDDALWNALRYVELKEVVAAMEGKLDGKMSDGGTNFSMGQRQLVCLARAILRNNPILILDEATANVDPETDNLIQKTIREQFGKCTVLTIAHRLHTVMDSDRVLVMDAGKAVEYAQPYELLQRTDSVLKRLVNEMDESTAQQLTDMAYRAYAKRLTQASTIPNGSTVWLLDLLRLGVRRQIVQSDIYDNLSSHKSAQIGASFEEHWRREISQRHGSINDCESKTQDDGTSEPSASQQHRPPAPWRLLRTIIRIYGNGVLVFGFVYSAIESTCRIGQPFLLGQLILYFDSQRTVALNEESATSLGAAYGYAVGIVMTVLAPIAIFHCYQLYLLQVGMKIRIGCCALIYRKILRLSNTTDGLSGTVINLMANDVSRFDYAVIFLHDLWKGPVELVIVAVLVYREIGPAGLIGIGFLLLFIPIQAWLGKKSAGFRMKAALATDERVRLTNEIMHGIQVIKMYVWEKPYERVIHKLRSKEIKALRGSAIIKSALFALRIVPKVSIFLTLVAYVYFDNALTARRVYMLISFFSVIHHSMVEFWPLAVTSAAEGWISLKRIQAFLLQKNVRDGHGKHAESSYLRANADAPPYVEFTNVHTTWSSSNFSLQDISFRIDTTAHRTVAIIGPIGAGKSTLLNLVIGEQSATQGKITMNGTISYCSQKPWLFEGTVQQNVIFLDSYDEKRYRTVVKVCALEHDIILWPHGDQTMVGERGYSLSGGQKARINLARALYRSADIYLLDDPLSAVDAHVANVIFEQAIRHFLAGKLCLLVTHQLKYINQVEHVIIMEDGRITGQGHSSKELSEFFISHERSKELKTPETDGLNKDEPNNVLNDSQEPQSAEPKEKEGQEDGTVLFKVYMDFLKSVNSISFVVLTALLMIGFQVASSGTDYFVFIWVDWEETYNNTLDALWTTNDHIWFYAGVIVITVLLTTNSFAFFEMCLKASLNLHAALYRGVSETTMLFFYENPSGRIMNRFSKDIGLIDTGLPTVMVDSIYFFLELSGIIVIVAMANYWLLIPTAIMGSLFYLLRFVFLRTARNVKRVEAITRSPVFTHTNATIDGLTTIRAFGAESFLEATFHQYQDINTSAAFLFGATTRGFAFWLDVICLLYIASVVLSFLVIGNGE</sequence>
<accession>A0A182K606</accession>
<feature type="transmembrane region" description="Helical" evidence="10">
    <location>
        <begin position="932"/>
        <end position="956"/>
    </location>
</feature>
<dbReference type="STRING" id="43041.A0A182K606"/>
<feature type="transmembrane region" description="Helical" evidence="10">
    <location>
        <begin position="1032"/>
        <end position="1050"/>
    </location>
</feature>
<feature type="transmembrane region" description="Helical" evidence="10">
    <location>
        <begin position="1602"/>
        <end position="1621"/>
    </location>
</feature>
<feature type="compositionally biased region" description="Polar residues" evidence="9">
    <location>
        <begin position="43"/>
        <end position="52"/>
    </location>
</feature>
<dbReference type="CDD" id="cd18580">
    <property type="entry name" value="ABC_6TM_ABCC_D2"/>
    <property type="match status" value="1"/>
</dbReference>
<keyword evidence="8 10" id="KW-0472">Membrane</keyword>
<keyword evidence="14" id="KW-1185">Reference proteome</keyword>
<evidence type="ECO:0000256" key="1">
    <source>
        <dbReference type="ARBA" id="ARBA00004141"/>
    </source>
</evidence>
<dbReference type="PANTHER" id="PTHR24223">
    <property type="entry name" value="ATP-BINDING CASSETTE SUB-FAMILY C"/>
    <property type="match status" value="1"/>
</dbReference>
<dbReference type="VEuPathDB" id="VectorBase:ACHR006191"/>
<feature type="region of interest" description="Disordered" evidence="9">
    <location>
        <begin position="35"/>
        <end position="181"/>
    </location>
</feature>
<dbReference type="FunFam" id="1.20.1560.10:FF:000014">
    <property type="entry name" value="Multidrug resistance-associated protein member 4"/>
    <property type="match status" value="2"/>
</dbReference>
<evidence type="ECO:0000256" key="7">
    <source>
        <dbReference type="ARBA" id="ARBA00022989"/>
    </source>
</evidence>
<evidence type="ECO:0000256" key="10">
    <source>
        <dbReference type="SAM" id="Phobius"/>
    </source>
</evidence>
<feature type="compositionally biased region" description="Polar residues" evidence="9">
    <location>
        <begin position="1452"/>
        <end position="1461"/>
    </location>
</feature>
<evidence type="ECO:0000256" key="6">
    <source>
        <dbReference type="ARBA" id="ARBA00022840"/>
    </source>
</evidence>
<keyword evidence="2" id="KW-0813">Transport</keyword>
<feature type="domain" description="ABC transmembrane type-1" evidence="12">
    <location>
        <begin position="886"/>
        <end position="1172"/>
    </location>
</feature>
<feature type="transmembrane region" description="Helical" evidence="10">
    <location>
        <begin position="1721"/>
        <end position="1743"/>
    </location>
</feature>
<reference evidence="13" key="2">
    <citation type="submission" date="2020-05" db="UniProtKB">
        <authorList>
            <consortium name="EnsemblMetazoa"/>
        </authorList>
    </citation>
    <scope>IDENTIFICATION</scope>
    <source>
        <strain evidence="13">ACHKN1017</strain>
    </source>
</reference>
<evidence type="ECO:0000259" key="11">
    <source>
        <dbReference type="PROSITE" id="PS50893"/>
    </source>
</evidence>
<dbReference type="PROSITE" id="PS50893">
    <property type="entry name" value="ABC_TRANSPORTER_2"/>
    <property type="match status" value="2"/>
</dbReference>
<keyword evidence="4" id="KW-0677">Repeat</keyword>
<feature type="domain" description="ABC transporter" evidence="11">
    <location>
        <begin position="1213"/>
        <end position="1436"/>
    </location>
</feature>
<dbReference type="GO" id="GO:0005524">
    <property type="term" value="F:ATP binding"/>
    <property type="evidence" value="ECO:0007669"/>
    <property type="project" value="UniProtKB-KW"/>
</dbReference>
<dbReference type="InterPro" id="IPR044746">
    <property type="entry name" value="ABCC_6TM_D1"/>
</dbReference>
<dbReference type="SMART" id="SM00382">
    <property type="entry name" value="AAA"/>
    <property type="match status" value="2"/>
</dbReference>
<evidence type="ECO:0000256" key="9">
    <source>
        <dbReference type="SAM" id="MobiDB-lite"/>
    </source>
</evidence>
<name>A0A182K606_9DIPT</name>
<dbReference type="InterPro" id="IPR003593">
    <property type="entry name" value="AAA+_ATPase"/>
</dbReference>
<dbReference type="FunFam" id="3.40.50.300:FF:000973">
    <property type="entry name" value="Multidrug resistance-associated protein 4"/>
    <property type="match status" value="1"/>
</dbReference>
<proteinExistence type="predicted"/>
<dbReference type="GO" id="GO:0016020">
    <property type="term" value="C:membrane"/>
    <property type="evidence" value="ECO:0007669"/>
    <property type="project" value="UniProtKB-SubCell"/>
</dbReference>